<keyword evidence="2" id="KW-1185">Reference proteome</keyword>
<protein>
    <submittedName>
        <fullName evidence="1">Uncharacterized protein</fullName>
    </submittedName>
</protein>
<dbReference type="AlphaFoldDB" id="A0A6S7FPJ2"/>
<evidence type="ECO:0000313" key="2">
    <source>
        <dbReference type="Proteomes" id="UP001152795"/>
    </source>
</evidence>
<organism evidence="1 2">
    <name type="scientific">Paramuricea clavata</name>
    <name type="common">Red gorgonian</name>
    <name type="synonym">Violescent sea-whip</name>
    <dbReference type="NCBI Taxonomy" id="317549"/>
    <lineage>
        <taxon>Eukaryota</taxon>
        <taxon>Metazoa</taxon>
        <taxon>Cnidaria</taxon>
        <taxon>Anthozoa</taxon>
        <taxon>Octocorallia</taxon>
        <taxon>Malacalcyonacea</taxon>
        <taxon>Plexauridae</taxon>
        <taxon>Paramuricea</taxon>
    </lineage>
</organism>
<reference evidence="1" key="1">
    <citation type="submission" date="2020-04" db="EMBL/GenBank/DDBJ databases">
        <authorList>
            <person name="Alioto T."/>
            <person name="Alioto T."/>
            <person name="Gomez Garrido J."/>
        </authorList>
    </citation>
    <scope>NUCLEOTIDE SEQUENCE</scope>
    <source>
        <strain evidence="1">A484AB</strain>
    </source>
</reference>
<comment type="caution">
    <text evidence="1">The sequence shown here is derived from an EMBL/GenBank/DDBJ whole genome shotgun (WGS) entry which is preliminary data.</text>
</comment>
<accession>A0A6S7FPJ2</accession>
<dbReference type="EMBL" id="CACRXK020000148">
    <property type="protein sequence ID" value="CAB3978873.1"/>
    <property type="molecule type" value="Genomic_DNA"/>
</dbReference>
<dbReference type="Proteomes" id="UP001152795">
    <property type="component" value="Unassembled WGS sequence"/>
</dbReference>
<evidence type="ECO:0000313" key="1">
    <source>
        <dbReference type="EMBL" id="CAB3978873.1"/>
    </source>
</evidence>
<sequence length="180" mass="21195">MESLKILGVDLDDELNFSKHISEVCKCSSQKVGVILRLRNLIPTKAKLDLYKTSVLPQLTYCHTVWHFCKASDRHKLERVQERALRAIFNTKAHSYEELFNRANLSTLYNRRLQDIAILMFKVKNNISPLYVNRIFETVDKGYGLRSADFHRPRFNTVQYGKQALRYFGPYIWQIEKSHL</sequence>
<gene>
    <name evidence="1" type="ORF">PACLA_8A001887</name>
</gene>
<proteinExistence type="predicted"/>
<name>A0A6S7FPJ2_PARCT</name>
<dbReference type="OrthoDB" id="5952862at2759"/>